<keyword evidence="4" id="KW-1185">Reference proteome</keyword>
<dbReference type="InterPro" id="IPR036291">
    <property type="entry name" value="NAD(P)-bd_dom_sf"/>
</dbReference>
<keyword evidence="2" id="KW-0560">Oxidoreductase</keyword>
<dbReference type="Proteomes" id="UP001067235">
    <property type="component" value="Unassembled WGS sequence"/>
</dbReference>
<reference evidence="3" key="1">
    <citation type="submission" date="2022-12" db="EMBL/GenBank/DDBJ databases">
        <authorList>
            <person name="Krivoruchko A.V."/>
            <person name="Elkin A."/>
        </authorList>
    </citation>
    <scope>NUCLEOTIDE SEQUENCE</scope>
    <source>
        <strain evidence="3">IEGM 1388</strain>
    </source>
</reference>
<gene>
    <name evidence="3" type="ORF">O4213_13655</name>
</gene>
<dbReference type="EMBL" id="JAPWIE010000004">
    <property type="protein sequence ID" value="MCZ4551031.1"/>
    <property type="molecule type" value="Genomic_DNA"/>
</dbReference>
<dbReference type="Pfam" id="PF13561">
    <property type="entry name" value="adh_short_C2"/>
    <property type="match status" value="1"/>
</dbReference>
<evidence type="ECO:0000256" key="2">
    <source>
        <dbReference type="ARBA" id="ARBA00023002"/>
    </source>
</evidence>
<evidence type="ECO:0000313" key="3">
    <source>
        <dbReference type="EMBL" id="MCZ4551031.1"/>
    </source>
</evidence>
<proteinExistence type="inferred from homology"/>
<dbReference type="InterPro" id="IPR002347">
    <property type="entry name" value="SDR_fam"/>
</dbReference>
<name>A0ABT4MVL4_GORRU</name>
<evidence type="ECO:0000256" key="1">
    <source>
        <dbReference type="ARBA" id="ARBA00006484"/>
    </source>
</evidence>
<dbReference type="RefSeq" id="WP_301571746.1">
    <property type="nucleotide sequence ID" value="NZ_JAPWIE010000004.1"/>
</dbReference>
<comment type="caution">
    <text evidence="3">The sequence shown here is derived from an EMBL/GenBank/DDBJ whole genome shotgun (WGS) entry which is preliminary data.</text>
</comment>
<dbReference type="PANTHER" id="PTHR24321:SF8">
    <property type="entry name" value="ESTRADIOL 17-BETA-DEHYDROGENASE 8-RELATED"/>
    <property type="match status" value="1"/>
</dbReference>
<evidence type="ECO:0000313" key="4">
    <source>
        <dbReference type="Proteomes" id="UP001067235"/>
    </source>
</evidence>
<dbReference type="SUPFAM" id="SSF51735">
    <property type="entry name" value="NAD(P)-binding Rossmann-fold domains"/>
    <property type="match status" value="1"/>
</dbReference>
<dbReference type="PRINTS" id="PR00081">
    <property type="entry name" value="GDHRDH"/>
</dbReference>
<dbReference type="Gene3D" id="3.40.50.720">
    <property type="entry name" value="NAD(P)-binding Rossmann-like Domain"/>
    <property type="match status" value="1"/>
</dbReference>
<organism evidence="3 4">
    <name type="scientific">Gordonia rubripertincta</name>
    <name type="common">Rhodococcus corallinus</name>
    <dbReference type="NCBI Taxonomy" id="36822"/>
    <lineage>
        <taxon>Bacteria</taxon>
        <taxon>Bacillati</taxon>
        <taxon>Actinomycetota</taxon>
        <taxon>Actinomycetes</taxon>
        <taxon>Mycobacteriales</taxon>
        <taxon>Gordoniaceae</taxon>
        <taxon>Gordonia</taxon>
    </lineage>
</organism>
<comment type="similarity">
    <text evidence="1">Belongs to the short-chain dehydrogenases/reductases (SDR) family.</text>
</comment>
<sequence>MARFEHTVALVTGGASGIGAAVGRQLLDEGASVVLFDLDAEALKTAAESLGPRVAVYAGNVTIESDVAAAVDLAVTTFGGLDATFNIAGTAKFGTITDIATEDWLFTVDVVLKGTFLTTRHAARAMRSGGKPGVIVNVASLNAHVPLYGASSYAAAKAGVECFTKNSALELGADGIRVNAVLPGLVQTPMTAPLMSVESIAKDFTDRIIMNRPGQPSEIADACLYLASEQASYITGTSLVVDGGWEITNYPNLSSVI</sequence>
<dbReference type="CDD" id="cd05233">
    <property type="entry name" value="SDR_c"/>
    <property type="match status" value="1"/>
</dbReference>
<protein>
    <submittedName>
        <fullName evidence="3">SDR family NAD(P)-dependent oxidoreductase</fullName>
    </submittedName>
</protein>
<dbReference type="PANTHER" id="PTHR24321">
    <property type="entry name" value="DEHYDROGENASES, SHORT CHAIN"/>
    <property type="match status" value="1"/>
</dbReference>
<dbReference type="PRINTS" id="PR00080">
    <property type="entry name" value="SDRFAMILY"/>
</dbReference>
<accession>A0ABT4MVL4</accession>